<keyword evidence="1" id="KW-0472">Membrane</keyword>
<gene>
    <name evidence="2" type="ORF">DesyoDRAFT_1282</name>
</gene>
<name>H5Y2A0_9FIRM</name>
<keyword evidence="3" id="KW-1185">Reference proteome</keyword>
<keyword evidence="1" id="KW-0812">Transmembrane</keyword>
<protein>
    <submittedName>
        <fullName evidence="2">Uncharacterized protein</fullName>
    </submittedName>
</protein>
<keyword evidence="1" id="KW-1133">Transmembrane helix</keyword>
<accession>H5Y2A0</accession>
<proteinExistence type="predicted"/>
<evidence type="ECO:0000313" key="3">
    <source>
        <dbReference type="Proteomes" id="UP000005104"/>
    </source>
</evidence>
<evidence type="ECO:0000313" key="2">
    <source>
        <dbReference type="EMBL" id="EHQ88448.1"/>
    </source>
</evidence>
<dbReference type="Proteomes" id="UP000005104">
    <property type="component" value="Chromosome"/>
</dbReference>
<dbReference type="HOGENOM" id="CLU_2478359_0_0_9"/>
<dbReference type="AlphaFoldDB" id="H5Y2A0"/>
<dbReference type="STRING" id="768710.DesyoDRAFT_1282"/>
<evidence type="ECO:0000256" key="1">
    <source>
        <dbReference type="SAM" id="Phobius"/>
    </source>
</evidence>
<feature type="transmembrane region" description="Helical" evidence="1">
    <location>
        <begin position="58"/>
        <end position="82"/>
    </location>
</feature>
<organism evidence="2 3">
    <name type="scientific">Desulfosporosinus youngiae DSM 17734</name>
    <dbReference type="NCBI Taxonomy" id="768710"/>
    <lineage>
        <taxon>Bacteria</taxon>
        <taxon>Bacillati</taxon>
        <taxon>Bacillota</taxon>
        <taxon>Clostridia</taxon>
        <taxon>Eubacteriales</taxon>
        <taxon>Desulfitobacteriaceae</taxon>
        <taxon>Desulfosporosinus</taxon>
    </lineage>
</organism>
<dbReference type="EMBL" id="CM001441">
    <property type="protein sequence ID" value="EHQ88448.1"/>
    <property type="molecule type" value="Genomic_DNA"/>
</dbReference>
<reference evidence="2 3" key="1">
    <citation type="submission" date="2011-11" db="EMBL/GenBank/DDBJ databases">
        <title>The Noncontiguous Finished genome of Desulfosporosinus youngiae DSM 17734.</title>
        <authorList>
            <consortium name="US DOE Joint Genome Institute (JGI-PGF)"/>
            <person name="Lucas S."/>
            <person name="Han J."/>
            <person name="Lapidus A."/>
            <person name="Cheng J.-F."/>
            <person name="Goodwin L."/>
            <person name="Pitluck S."/>
            <person name="Peters L."/>
            <person name="Ovchinnikova G."/>
            <person name="Lu M."/>
            <person name="Land M.L."/>
            <person name="Hauser L."/>
            <person name="Pester M."/>
            <person name="Spring S."/>
            <person name="Ollivier B."/>
            <person name="Rattei T."/>
            <person name="Klenk H.-P."/>
            <person name="Wagner M."/>
            <person name="Loy A."/>
            <person name="Woyke T.J."/>
        </authorList>
    </citation>
    <scope>NUCLEOTIDE SEQUENCE [LARGE SCALE GENOMIC DNA]</scope>
    <source>
        <strain evidence="2 3">DSM 17734</strain>
    </source>
</reference>
<sequence>MIIASIISLLCGFLIWFAELLPQYHLFEVGSLFDSVSQVWEQAYSWSGVIPIGTILNIFQTALAMLTVFIVYSTFMLVINLIRGSGA</sequence>